<accession>V5HSA4</accession>
<dbReference type="PANTHER" id="PTHR46115">
    <property type="entry name" value="THIOREDOXIN-LIKE PROTEIN 1"/>
    <property type="match status" value="1"/>
</dbReference>
<dbReference type="SUPFAM" id="SSF52833">
    <property type="entry name" value="Thioredoxin-like"/>
    <property type="match status" value="1"/>
</dbReference>
<dbReference type="Gene3D" id="3.40.30.10">
    <property type="entry name" value="Glutaredoxin"/>
    <property type="match status" value="1"/>
</dbReference>
<protein>
    <submittedName>
        <fullName evidence="3">Putative thioredoxin</fullName>
    </submittedName>
</protein>
<evidence type="ECO:0000256" key="1">
    <source>
        <dbReference type="ARBA" id="ARBA00023157"/>
    </source>
</evidence>
<dbReference type="CDD" id="cd02947">
    <property type="entry name" value="TRX_family"/>
    <property type="match status" value="1"/>
</dbReference>
<dbReference type="PROSITE" id="PS00194">
    <property type="entry name" value="THIOREDOXIN_1"/>
    <property type="match status" value="1"/>
</dbReference>
<evidence type="ECO:0000313" key="3">
    <source>
        <dbReference type="EMBL" id="JAB76963.1"/>
    </source>
</evidence>
<dbReference type="PRINTS" id="PR00421">
    <property type="entry name" value="THIOREDOXIN"/>
</dbReference>
<dbReference type="Pfam" id="PF00085">
    <property type="entry name" value="Thioredoxin"/>
    <property type="match status" value="1"/>
</dbReference>
<dbReference type="PROSITE" id="PS51352">
    <property type="entry name" value="THIOREDOXIN_2"/>
    <property type="match status" value="1"/>
</dbReference>
<evidence type="ECO:0000259" key="2">
    <source>
        <dbReference type="PROSITE" id="PS51352"/>
    </source>
</evidence>
<dbReference type="EMBL" id="GANP01007505">
    <property type="protein sequence ID" value="JAB76963.1"/>
    <property type="molecule type" value="mRNA"/>
</dbReference>
<dbReference type="InterPro" id="IPR017937">
    <property type="entry name" value="Thioredoxin_CS"/>
</dbReference>
<keyword evidence="1" id="KW-1015">Disulfide bond</keyword>
<feature type="domain" description="Thioredoxin" evidence="2">
    <location>
        <begin position="1"/>
        <end position="115"/>
    </location>
</feature>
<dbReference type="InterPro" id="IPR013766">
    <property type="entry name" value="Thioredoxin_domain"/>
</dbReference>
<name>V5HSA4_IXORI</name>
<organism evidence="3">
    <name type="scientific">Ixodes ricinus</name>
    <name type="common">Common tick</name>
    <name type="synonym">Acarus ricinus</name>
    <dbReference type="NCBI Taxonomy" id="34613"/>
    <lineage>
        <taxon>Eukaryota</taxon>
        <taxon>Metazoa</taxon>
        <taxon>Ecdysozoa</taxon>
        <taxon>Arthropoda</taxon>
        <taxon>Chelicerata</taxon>
        <taxon>Arachnida</taxon>
        <taxon>Acari</taxon>
        <taxon>Parasitiformes</taxon>
        <taxon>Ixodida</taxon>
        <taxon>Ixodoidea</taxon>
        <taxon>Ixodidae</taxon>
        <taxon>Ixodinae</taxon>
        <taxon>Ixodes</taxon>
    </lineage>
</organism>
<proteinExistence type="evidence at transcript level"/>
<dbReference type="AlphaFoldDB" id="V5HSA4"/>
<reference evidence="3" key="1">
    <citation type="journal article" date="2015" name="Sci. Rep.">
        <title>Tissue- and time-dependent transcription in Ixodes ricinus salivary glands and midguts when blood feeding on the vertebrate host.</title>
        <authorList>
            <person name="Kotsyfakis M."/>
            <person name="Schwarz A."/>
            <person name="Erhart J."/>
            <person name="Ribeiro J.M."/>
        </authorList>
    </citation>
    <scope>NUCLEOTIDE SEQUENCE</scope>
    <source>
        <tissue evidence="3">Salivary gland and midgut</tissue>
    </source>
</reference>
<sequence length="133" mass="15349">MVLQIVESKEDFEKKLEEAGDKLVVVDFFATWCGPCKMVEPFLKQQSEILKDVVIFLKVDVDENEEITQEYEIACMPTFLFIKNKTREVSLPFQLDEISGANEESIKECWTSTSNPPTTFVEIPFYAVLRLLD</sequence>
<dbReference type="InterPro" id="IPR036249">
    <property type="entry name" value="Thioredoxin-like_sf"/>
</dbReference>